<dbReference type="InterPro" id="IPR033473">
    <property type="entry name" value="Atos-like_C"/>
</dbReference>
<dbReference type="FunCoup" id="A0A1Q3B4C0">
    <property type="interactions" value="902"/>
</dbReference>
<dbReference type="STRING" id="3775.A0A1Q3B4C0"/>
<feature type="domain" description="Atos-like conserved" evidence="1">
    <location>
        <begin position="390"/>
        <end position="449"/>
    </location>
</feature>
<dbReference type="Proteomes" id="UP000187406">
    <property type="component" value="Unassembled WGS sequence"/>
</dbReference>
<dbReference type="Pfam" id="PF13889">
    <property type="entry name" value="Chromosome_seg"/>
    <property type="match status" value="1"/>
</dbReference>
<evidence type="ECO:0000313" key="2">
    <source>
        <dbReference type="EMBL" id="GAV62725.1"/>
    </source>
</evidence>
<dbReference type="Pfam" id="PF13915">
    <property type="entry name" value="DUF4210"/>
    <property type="match status" value="1"/>
</dbReference>
<keyword evidence="3" id="KW-1185">Reference proteome</keyword>
<dbReference type="SMART" id="SM01177">
    <property type="entry name" value="DUF4210"/>
    <property type="match status" value="1"/>
</dbReference>
<dbReference type="InterPro" id="IPR051506">
    <property type="entry name" value="ATOS_Transcription_Regulators"/>
</dbReference>
<dbReference type="PANTHER" id="PTHR13199:SF11">
    <property type="entry name" value="PROTEIN ATOSSA"/>
    <property type="match status" value="1"/>
</dbReference>
<reference evidence="3" key="1">
    <citation type="submission" date="2016-04" db="EMBL/GenBank/DDBJ databases">
        <title>Cephalotus genome sequencing.</title>
        <authorList>
            <person name="Fukushima K."/>
            <person name="Hasebe M."/>
            <person name="Fang X."/>
        </authorList>
    </citation>
    <scope>NUCLEOTIDE SEQUENCE [LARGE SCALE GENOMIC DNA]</scope>
    <source>
        <strain evidence="3">cv. St1</strain>
    </source>
</reference>
<name>A0A1Q3B4C0_CEPFO</name>
<proteinExistence type="predicted"/>
<organism evidence="2 3">
    <name type="scientific">Cephalotus follicularis</name>
    <name type="common">Albany pitcher plant</name>
    <dbReference type="NCBI Taxonomy" id="3775"/>
    <lineage>
        <taxon>Eukaryota</taxon>
        <taxon>Viridiplantae</taxon>
        <taxon>Streptophyta</taxon>
        <taxon>Embryophyta</taxon>
        <taxon>Tracheophyta</taxon>
        <taxon>Spermatophyta</taxon>
        <taxon>Magnoliopsida</taxon>
        <taxon>eudicotyledons</taxon>
        <taxon>Gunneridae</taxon>
        <taxon>Pentapetalae</taxon>
        <taxon>rosids</taxon>
        <taxon>fabids</taxon>
        <taxon>Oxalidales</taxon>
        <taxon>Cephalotaceae</taxon>
        <taxon>Cephalotus</taxon>
    </lineage>
</organism>
<dbReference type="EMBL" id="BDDD01000269">
    <property type="protein sequence ID" value="GAV62725.1"/>
    <property type="molecule type" value="Genomic_DNA"/>
</dbReference>
<dbReference type="InterPro" id="IPR025261">
    <property type="entry name" value="Atos-like_cons_dom"/>
</dbReference>
<dbReference type="InParanoid" id="A0A1Q3B4C0"/>
<evidence type="ECO:0000259" key="1">
    <source>
        <dbReference type="SMART" id="SM01177"/>
    </source>
</evidence>
<accession>A0A1Q3B4C0</accession>
<evidence type="ECO:0000313" key="3">
    <source>
        <dbReference type="Proteomes" id="UP000187406"/>
    </source>
</evidence>
<sequence length="737" mass="80864">MGLPQVSSDTITEEVAASLSTFVPAPPRPVTISGCDLFGVHGVNLGNRMQVDLPCSSVGDFQRKSVVELPKDSDFLNLHKDGRSSMHSLKIGYINQTGWLTQRSGQNLQTTASRIVGFESRPLNSPANEFNKYQSSSTVVSVTGSTTDSTGSLVRKRLLSPLNGMLFPKQFDCDYLDIGGGIGQRDFGGNNDKYNLPVSQEHKKAHLGDSNYFNPPTSYTSYSPEGKSSLYNNYRLNSIFLTDGPLLENKDLQYHDGGFFSSPGCNHSGGSAAIVIPTNKKVVSPPLSLSPLGPRFPERLKSANVYNEITKKFNGEPIFLNNIGQTTAGTISGNLPSKKDDDLRMPCKSKHNIDNLQRKFDLFTPGSTNSTAQSGKLFGSLSGLSVRRSLVGSFEESLLTGRLLSGTVCKRIDGFLAVLNVTGGSFSPQSQKLPFAVTSVDADNYLLYYSSIYLAGHLPSKKCRGPKMKRSLGIDDIRADKSRLRIPMKGCLQLVLSNPEKTPIHTFFVNYDLSDMPAGTKTFMRQKITLRSSGPHSIPGYRSQRDLEVKNDGKASLTPNASQSSFLNKDLVNVNGVDVVHAIESSCQNIHDMETEGSAFSWGPAIQTSGFKFNSNECIKRDAEDSSLSTCNTNANDFVHSPSKINKNSAGAGVLRYALHLRLLCSFPKNCSRSVQRYKSHQSSASAEKKKVEMERCFYLYGDMRVVFPQRQSDSDEGKLHVEYDYPSNPKYFNIST</sequence>
<dbReference type="OrthoDB" id="8625101at2759"/>
<protein>
    <submittedName>
        <fullName evidence="2">Chromosome_seg domain-containing protein/DUF4210 domain-containing protein</fullName>
    </submittedName>
</protein>
<dbReference type="AlphaFoldDB" id="A0A1Q3B4C0"/>
<dbReference type="PANTHER" id="PTHR13199">
    <property type="entry name" value="GH03947P"/>
    <property type="match status" value="1"/>
</dbReference>
<gene>
    <name evidence="2" type="ORF">CFOL_v3_06248</name>
</gene>
<comment type="caution">
    <text evidence="2">The sequence shown here is derived from an EMBL/GenBank/DDBJ whole genome shotgun (WGS) entry which is preliminary data.</text>
</comment>